<dbReference type="SUPFAM" id="SSF51430">
    <property type="entry name" value="NAD(P)-linked oxidoreductase"/>
    <property type="match status" value="1"/>
</dbReference>
<comment type="similarity">
    <text evidence="1">Belongs to the aldo/keto reductase family.</text>
</comment>
<dbReference type="CDD" id="cd19133">
    <property type="entry name" value="AKR_AKR5F1"/>
    <property type="match status" value="1"/>
</dbReference>
<dbReference type="Pfam" id="PF00248">
    <property type="entry name" value="Aldo_ket_red"/>
    <property type="match status" value="1"/>
</dbReference>
<dbReference type="PROSITE" id="PS00063">
    <property type="entry name" value="ALDOKETO_REDUCTASE_3"/>
    <property type="match status" value="1"/>
</dbReference>
<keyword evidence="3" id="KW-0560">Oxidoreductase</keyword>
<dbReference type="RefSeq" id="WP_112463988.1">
    <property type="nucleotide sequence ID" value="NZ_ALXJ01000106.1"/>
</dbReference>
<dbReference type="InterPro" id="IPR023210">
    <property type="entry name" value="NADP_OxRdtase_dom"/>
</dbReference>
<dbReference type="PANTHER" id="PTHR43827:SF3">
    <property type="entry name" value="NADP-DEPENDENT OXIDOREDUCTASE DOMAIN-CONTAINING PROTEIN"/>
    <property type="match status" value="1"/>
</dbReference>
<dbReference type="Proteomes" id="UP000650485">
    <property type="component" value="Unassembled WGS sequence"/>
</dbReference>
<evidence type="ECO:0000256" key="2">
    <source>
        <dbReference type="ARBA" id="ARBA00022857"/>
    </source>
</evidence>
<evidence type="ECO:0000313" key="5">
    <source>
        <dbReference type="EMBL" id="MBC6498588.1"/>
    </source>
</evidence>
<dbReference type="Gene3D" id="3.20.20.100">
    <property type="entry name" value="NADP-dependent oxidoreductase domain"/>
    <property type="match status" value="1"/>
</dbReference>
<name>A0A329G5Y5_WEICO</name>
<comment type="caution">
    <text evidence="5">The sequence shown here is derived from an EMBL/GenBank/DDBJ whole genome shotgun (WGS) entry which is preliminary data.</text>
</comment>
<dbReference type="FunFam" id="3.20.20.100:FF:000015">
    <property type="entry name" value="Oxidoreductase, aldo/keto reductase family"/>
    <property type="match status" value="1"/>
</dbReference>
<dbReference type="PROSITE" id="PS00062">
    <property type="entry name" value="ALDOKETO_REDUCTASE_2"/>
    <property type="match status" value="1"/>
</dbReference>
<dbReference type="EMBL" id="JACSZT010000005">
    <property type="protein sequence ID" value="MBC6498588.1"/>
    <property type="molecule type" value="Genomic_DNA"/>
</dbReference>
<gene>
    <name evidence="5" type="ORF">H7R52_07820</name>
</gene>
<accession>A0A329G5Y5</accession>
<feature type="domain" description="NADP-dependent oxidoreductase" evidence="4">
    <location>
        <begin position="20"/>
        <end position="255"/>
    </location>
</feature>
<dbReference type="PIRSF" id="PIRSF000097">
    <property type="entry name" value="AKR"/>
    <property type="match status" value="1"/>
</dbReference>
<reference evidence="5" key="1">
    <citation type="submission" date="2020-08" db="EMBL/GenBank/DDBJ databases">
        <title>Complete genome sequence of Weissella confusa strain FS54 provides insights into metabolic potential.</title>
        <authorList>
            <person name="Fhoula I."/>
            <person name="Najjari A."/>
            <person name="Lekired A."/>
            <person name="Bessrour-Aouam N."/>
            <person name="Jaballah S."/>
            <person name="Klibi N."/>
            <person name="Ouzari H.-I."/>
        </authorList>
    </citation>
    <scope>NUCLEOTIDE SEQUENCE</scope>
    <source>
        <strain evidence="5">FS54</strain>
    </source>
</reference>
<dbReference type="InterPro" id="IPR018170">
    <property type="entry name" value="Aldo/ket_reductase_CS"/>
</dbReference>
<protein>
    <submittedName>
        <fullName evidence="5">Aldo/keto reductase</fullName>
    </submittedName>
</protein>
<organism evidence="5 6">
    <name type="scientific">Weissella confusa</name>
    <name type="common">Lactobacillus confusus</name>
    <dbReference type="NCBI Taxonomy" id="1583"/>
    <lineage>
        <taxon>Bacteria</taxon>
        <taxon>Bacillati</taxon>
        <taxon>Bacillota</taxon>
        <taxon>Bacilli</taxon>
        <taxon>Lactobacillales</taxon>
        <taxon>Lactobacillaceae</taxon>
        <taxon>Weissella</taxon>
    </lineage>
</organism>
<dbReference type="GeneID" id="57979347"/>
<dbReference type="PRINTS" id="PR00069">
    <property type="entry name" value="ALDKETRDTASE"/>
</dbReference>
<evidence type="ECO:0000256" key="1">
    <source>
        <dbReference type="ARBA" id="ARBA00007905"/>
    </source>
</evidence>
<keyword evidence="2" id="KW-0521">NADP</keyword>
<dbReference type="InterPro" id="IPR020471">
    <property type="entry name" value="AKR"/>
</dbReference>
<sequence>MEFRTLANGVKMPVLGYGVAQVQGAEATQAVKDAIANGYRMIDTAVIYDNEGDIGRAIAESDVDRRDLFLTTKVWVQDMSYEGAKASVSRSLELLGTDYLDLVLLHHPIGDIWGAWRALEEAYKAGRIRAIGVSNFSPALMTQFVALNDIAPMVNQIENHPFHQQADKVTYFQEQGILVEAWAPFAEGMHDVFHSPILTKIAENHGKEVGHVILRWLLQRGISTIPKSMKPARMASNLDVFDFELTTDEMAQIATMNTGETLFGGSDDPDVAHVQKMLNWTVTH</sequence>
<evidence type="ECO:0000313" key="6">
    <source>
        <dbReference type="Proteomes" id="UP000650485"/>
    </source>
</evidence>
<evidence type="ECO:0000259" key="4">
    <source>
        <dbReference type="Pfam" id="PF00248"/>
    </source>
</evidence>
<dbReference type="AlphaFoldDB" id="A0A329G5Y5"/>
<proteinExistence type="inferred from homology"/>
<dbReference type="GO" id="GO:0016616">
    <property type="term" value="F:oxidoreductase activity, acting on the CH-OH group of donors, NAD or NADP as acceptor"/>
    <property type="evidence" value="ECO:0007669"/>
    <property type="project" value="UniProtKB-ARBA"/>
</dbReference>
<dbReference type="PANTHER" id="PTHR43827">
    <property type="entry name" value="2,5-DIKETO-D-GLUCONIC ACID REDUCTASE"/>
    <property type="match status" value="1"/>
</dbReference>
<dbReference type="InterPro" id="IPR036812">
    <property type="entry name" value="NAD(P)_OxRdtase_dom_sf"/>
</dbReference>
<evidence type="ECO:0000256" key="3">
    <source>
        <dbReference type="ARBA" id="ARBA00023002"/>
    </source>
</evidence>